<evidence type="ECO:0000259" key="4">
    <source>
        <dbReference type="Pfam" id="PF03389"/>
    </source>
</evidence>
<evidence type="ECO:0000313" key="6">
    <source>
        <dbReference type="Proteomes" id="UP000095727"/>
    </source>
</evidence>
<reference evidence="5 6" key="1">
    <citation type="submission" date="2015-09" db="EMBL/GenBank/DDBJ databases">
        <authorList>
            <consortium name="Pathogen Informatics"/>
        </authorList>
    </citation>
    <scope>NUCLEOTIDE SEQUENCE [LARGE SCALE GENOMIC DNA]</scope>
    <source>
        <strain evidence="5 6">2789STDY5834962</strain>
    </source>
</reference>
<dbReference type="AlphaFoldDB" id="A0A173RFY7"/>
<gene>
    <name evidence="5" type="ORF">ERS852574_00589</name>
</gene>
<protein>
    <submittedName>
        <fullName evidence="5">Ti-type conjugative transfer relaxase TraA</fullName>
    </submittedName>
</protein>
<keyword evidence="2" id="KW-0184">Conjugation</keyword>
<name>A0A173RFY7_9FIRM</name>
<evidence type="ECO:0000256" key="2">
    <source>
        <dbReference type="ARBA" id="ARBA00022971"/>
    </source>
</evidence>
<dbReference type="Gene3D" id="3.30.930.30">
    <property type="match status" value="1"/>
</dbReference>
<accession>A0A173RFY7</accession>
<evidence type="ECO:0000256" key="1">
    <source>
        <dbReference type="ARBA" id="ARBA00010873"/>
    </source>
</evidence>
<feature type="compositionally biased region" description="Basic and acidic residues" evidence="3">
    <location>
        <begin position="447"/>
        <end position="457"/>
    </location>
</feature>
<dbReference type="InterPro" id="IPR005053">
    <property type="entry name" value="MobA_MobL"/>
</dbReference>
<sequence length="476" mass="56050">MLIGRHSFIRQSKLSDVAGRIDYISNPKRQEYLYATYQTEGATPEFWKNLARENQLDFKASGSAGKCIEGREFIIALPESFVQYRADDVVRLFTESFHKRYGVECSAALHHNKAKTNYHIHLVFSERKMLEQPEVKIATRNMFYDEQGKHRRTKKEILDEQGNLRAGCSIIPKGEVYESHIFTKKDEWFKNKAFTQEVKELFTDTINRYVKEESEKLSVFQQGGVYLATKKIGKNNPKAEEIKADNAARQEWNRTVDVALVEGVPEEDILKIKQEKITDKTLQSIRTHGWLPDMFRQIIRGAKDFLQEVIFKFKLPPKPVSKIDLQEWKDMQKVMEKLQKQSQEMKYTQQEISSIKKQLSETKGFFKGKERKSLERKIEQAEKSEKRMHTNMAQIAKEAGYPDVHSFAKVYHKSEKLIQEYNEDLKAWKEQTEQKKEKPLVQPKKASVLEKLHRYQQEGRQQPKRSVKKKYMDRER</sequence>
<comment type="similarity">
    <text evidence="1">Belongs to the MobA/MobL family.</text>
</comment>
<proteinExistence type="inferred from homology"/>
<dbReference type="Pfam" id="PF03389">
    <property type="entry name" value="MobA_MobL"/>
    <property type="match status" value="1"/>
</dbReference>
<dbReference type="EMBL" id="CYXR01000003">
    <property type="protein sequence ID" value="CUM76771.1"/>
    <property type="molecule type" value="Genomic_DNA"/>
</dbReference>
<organism evidence="5 6">
    <name type="scientific">Coprococcus comes</name>
    <dbReference type="NCBI Taxonomy" id="410072"/>
    <lineage>
        <taxon>Bacteria</taxon>
        <taxon>Bacillati</taxon>
        <taxon>Bacillota</taxon>
        <taxon>Clostridia</taxon>
        <taxon>Lachnospirales</taxon>
        <taxon>Lachnospiraceae</taxon>
        <taxon>Coprococcus</taxon>
    </lineage>
</organism>
<feature type="domain" description="MobA/MobL protein" evidence="4">
    <location>
        <begin position="70"/>
        <end position="235"/>
    </location>
</feature>
<evidence type="ECO:0000313" key="5">
    <source>
        <dbReference type="EMBL" id="CUM76771.1"/>
    </source>
</evidence>
<dbReference type="RefSeq" id="WP_055060352.1">
    <property type="nucleotide sequence ID" value="NZ_CYXR01000003.1"/>
</dbReference>
<feature type="region of interest" description="Disordered" evidence="3">
    <location>
        <begin position="432"/>
        <end position="476"/>
    </location>
</feature>
<evidence type="ECO:0000256" key="3">
    <source>
        <dbReference type="SAM" id="MobiDB-lite"/>
    </source>
</evidence>
<dbReference type="Proteomes" id="UP000095727">
    <property type="component" value="Unassembled WGS sequence"/>
</dbReference>